<feature type="region of interest" description="Disordered" evidence="3">
    <location>
        <begin position="1226"/>
        <end position="1269"/>
    </location>
</feature>
<dbReference type="PANTHER" id="PTHR22799:SF6">
    <property type="entry name" value="C-TYPE LECTIN DOMAIN FAMILY 4 MEMBER M-LIKE"/>
    <property type="match status" value="1"/>
</dbReference>
<feature type="transmembrane region" description="Helical" evidence="4">
    <location>
        <begin position="253"/>
        <end position="275"/>
    </location>
</feature>
<dbReference type="EMBL" id="GG666451">
    <property type="protein sequence ID" value="EEN70019.1"/>
    <property type="molecule type" value="Genomic_DNA"/>
</dbReference>
<proteinExistence type="predicted"/>
<feature type="region of interest" description="Disordered" evidence="3">
    <location>
        <begin position="47"/>
        <end position="91"/>
    </location>
</feature>
<dbReference type="InterPro" id="IPR016186">
    <property type="entry name" value="C-type_lectin-like/link_sf"/>
</dbReference>
<keyword evidence="1" id="KW-0430">Lectin</keyword>
<feature type="region of interest" description="Disordered" evidence="3">
    <location>
        <begin position="1"/>
        <end position="21"/>
    </location>
</feature>
<feature type="region of interest" description="Disordered" evidence="3">
    <location>
        <begin position="642"/>
        <end position="683"/>
    </location>
</feature>
<dbReference type="SUPFAM" id="SSF56436">
    <property type="entry name" value="C-type lectin-like"/>
    <property type="match status" value="2"/>
</dbReference>
<dbReference type="PROSITE" id="PS50041">
    <property type="entry name" value="C_TYPE_LECTIN_2"/>
    <property type="match status" value="2"/>
</dbReference>
<protein>
    <recommendedName>
        <fullName evidence="5">C-type lectin domain-containing protein</fullName>
    </recommendedName>
</protein>
<dbReference type="GO" id="GO:0030246">
    <property type="term" value="F:carbohydrate binding"/>
    <property type="evidence" value="ECO:0007669"/>
    <property type="project" value="UniProtKB-KW"/>
</dbReference>
<name>C3XPZ8_BRAFL</name>
<reference evidence="6" key="1">
    <citation type="journal article" date="2008" name="Nature">
        <title>The amphioxus genome and the evolution of the chordate karyotype.</title>
        <authorList>
            <consortium name="US DOE Joint Genome Institute (JGI-PGF)"/>
            <person name="Putnam N.H."/>
            <person name="Butts T."/>
            <person name="Ferrier D.E.K."/>
            <person name="Furlong R.F."/>
            <person name="Hellsten U."/>
            <person name="Kawashima T."/>
            <person name="Robinson-Rechavi M."/>
            <person name="Shoguchi E."/>
            <person name="Terry A."/>
            <person name="Yu J.-K."/>
            <person name="Benito-Gutierrez E.L."/>
            <person name="Dubchak I."/>
            <person name="Garcia-Fernandez J."/>
            <person name="Gibson-Brown J.J."/>
            <person name="Grigoriev I.V."/>
            <person name="Horton A.C."/>
            <person name="de Jong P.J."/>
            <person name="Jurka J."/>
            <person name="Kapitonov V.V."/>
            <person name="Kohara Y."/>
            <person name="Kuroki Y."/>
            <person name="Lindquist E."/>
            <person name="Lucas S."/>
            <person name="Osoegawa K."/>
            <person name="Pennacchio L.A."/>
            <person name="Salamov A.A."/>
            <person name="Satou Y."/>
            <person name="Sauka-Spengler T."/>
            <person name="Schmutz J."/>
            <person name="Shin-I T."/>
            <person name="Toyoda A."/>
            <person name="Bronner-Fraser M."/>
            <person name="Fujiyama A."/>
            <person name="Holland L.Z."/>
            <person name="Holland P.W.H."/>
            <person name="Satoh N."/>
            <person name="Rokhsar D.S."/>
        </authorList>
    </citation>
    <scope>NUCLEOTIDE SEQUENCE [LARGE SCALE GENOMIC DNA]</scope>
    <source>
        <strain evidence="6">S238N-H82</strain>
        <tissue evidence="6">Testes</tissue>
    </source>
</reference>
<feature type="compositionally biased region" description="Polar residues" evidence="3">
    <location>
        <begin position="1"/>
        <end position="19"/>
    </location>
</feature>
<dbReference type="Gene3D" id="2.60.120.260">
    <property type="entry name" value="Galactose-binding domain-like"/>
    <property type="match status" value="2"/>
</dbReference>
<evidence type="ECO:0000256" key="1">
    <source>
        <dbReference type="ARBA" id="ARBA00022734"/>
    </source>
</evidence>
<feature type="compositionally biased region" description="Polar residues" evidence="3">
    <location>
        <begin position="118"/>
        <end position="140"/>
    </location>
</feature>
<feature type="domain" description="C-type lectin" evidence="5">
    <location>
        <begin position="850"/>
        <end position="968"/>
    </location>
</feature>
<dbReference type="InterPro" id="IPR051663">
    <property type="entry name" value="CLec_Tetranectin-domain"/>
</dbReference>
<dbReference type="InParanoid" id="C3XPZ8"/>
<dbReference type="SUPFAM" id="SSF49785">
    <property type="entry name" value="Galactose-binding domain-like"/>
    <property type="match status" value="2"/>
</dbReference>
<keyword evidence="2" id="KW-1015">Disulfide bond</keyword>
<evidence type="ECO:0000259" key="5">
    <source>
        <dbReference type="PROSITE" id="PS50041"/>
    </source>
</evidence>
<feature type="region of interest" description="Disordered" evidence="3">
    <location>
        <begin position="110"/>
        <end position="161"/>
    </location>
</feature>
<dbReference type="InterPro" id="IPR000421">
    <property type="entry name" value="FA58C"/>
</dbReference>
<feature type="domain" description="C-type lectin" evidence="5">
    <location>
        <begin position="342"/>
        <end position="460"/>
    </location>
</feature>
<accession>C3XPZ8</accession>
<feature type="compositionally biased region" description="Polar residues" evidence="3">
    <location>
        <begin position="47"/>
        <end position="76"/>
    </location>
</feature>
<keyword evidence="4" id="KW-0472">Membrane</keyword>
<feature type="compositionally biased region" description="Polar residues" evidence="3">
    <location>
        <begin position="795"/>
        <end position="823"/>
    </location>
</feature>
<feature type="compositionally biased region" description="Basic and acidic residues" evidence="3">
    <location>
        <begin position="78"/>
        <end position="91"/>
    </location>
</feature>
<dbReference type="InterPro" id="IPR001304">
    <property type="entry name" value="C-type_lectin-like"/>
</dbReference>
<dbReference type="eggNOG" id="KOG4297">
    <property type="taxonomic scope" value="Eukaryota"/>
</dbReference>
<dbReference type="Pfam" id="PF00754">
    <property type="entry name" value="F5_F8_type_C"/>
    <property type="match status" value="1"/>
</dbReference>
<dbReference type="Pfam" id="PF22633">
    <property type="entry name" value="F5_F8_type_C_2"/>
    <property type="match status" value="1"/>
</dbReference>
<feature type="compositionally biased region" description="Basic and acidic residues" evidence="3">
    <location>
        <begin position="591"/>
        <end position="602"/>
    </location>
</feature>
<evidence type="ECO:0000256" key="4">
    <source>
        <dbReference type="SAM" id="Phobius"/>
    </source>
</evidence>
<feature type="compositionally biased region" description="Basic and acidic residues" evidence="3">
    <location>
        <begin position="549"/>
        <end position="563"/>
    </location>
</feature>
<dbReference type="SMART" id="SM00034">
    <property type="entry name" value="CLECT"/>
    <property type="match status" value="2"/>
</dbReference>
<dbReference type="InterPro" id="IPR016187">
    <property type="entry name" value="CTDL_fold"/>
</dbReference>
<feature type="compositionally biased region" description="Polar residues" evidence="3">
    <location>
        <begin position="566"/>
        <end position="588"/>
    </location>
</feature>
<evidence type="ECO:0000256" key="2">
    <source>
        <dbReference type="ARBA" id="ARBA00023157"/>
    </source>
</evidence>
<organism evidence="6">
    <name type="scientific">Branchiostoma floridae</name>
    <name type="common">Florida lancelet</name>
    <name type="synonym">Amphioxus</name>
    <dbReference type="NCBI Taxonomy" id="7739"/>
    <lineage>
        <taxon>Eukaryota</taxon>
        <taxon>Metazoa</taxon>
        <taxon>Chordata</taxon>
        <taxon>Cephalochordata</taxon>
        <taxon>Leptocardii</taxon>
        <taxon>Amphioxiformes</taxon>
        <taxon>Branchiostomatidae</taxon>
        <taxon>Branchiostoma</taxon>
    </lineage>
</organism>
<keyword evidence="4" id="KW-1133">Transmembrane helix</keyword>
<feature type="transmembrane region" description="Helical" evidence="4">
    <location>
        <begin position="703"/>
        <end position="725"/>
    </location>
</feature>
<evidence type="ECO:0000313" key="6">
    <source>
        <dbReference type="EMBL" id="EEN70019.1"/>
    </source>
</evidence>
<feature type="compositionally biased region" description="Polar residues" evidence="3">
    <location>
        <begin position="496"/>
        <end position="518"/>
    </location>
</feature>
<feature type="transmembrane region" description="Helical" evidence="4">
    <location>
        <begin position="1298"/>
        <end position="1320"/>
    </location>
</feature>
<dbReference type="InterPro" id="IPR008979">
    <property type="entry name" value="Galactose-bd-like_sf"/>
</dbReference>
<feature type="region of interest" description="Disordered" evidence="3">
    <location>
        <begin position="291"/>
        <end position="330"/>
    </location>
</feature>
<feature type="compositionally biased region" description="Polar residues" evidence="3">
    <location>
        <begin position="292"/>
        <end position="329"/>
    </location>
</feature>
<dbReference type="Gene3D" id="3.10.100.10">
    <property type="entry name" value="Mannose-Binding Protein A, subunit A"/>
    <property type="match status" value="2"/>
</dbReference>
<feature type="region of interest" description="Disordered" evidence="3">
    <location>
        <begin position="496"/>
        <end position="603"/>
    </location>
</feature>
<evidence type="ECO:0000256" key="3">
    <source>
        <dbReference type="SAM" id="MobiDB-lite"/>
    </source>
</evidence>
<feature type="region of interest" description="Disordered" evidence="3">
    <location>
        <begin position="777"/>
        <end position="823"/>
    </location>
</feature>
<feature type="compositionally biased region" description="Basic and acidic residues" evidence="3">
    <location>
        <begin position="645"/>
        <end position="669"/>
    </location>
</feature>
<dbReference type="PROSITE" id="PS00615">
    <property type="entry name" value="C_TYPE_LECTIN_1"/>
    <property type="match status" value="2"/>
</dbReference>
<dbReference type="InterPro" id="IPR018378">
    <property type="entry name" value="C-type_lectin_CS"/>
</dbReference>
<keyword evidence="4" id="KW-0812">Transmembrane</keyword>
<gene>
    <name evidence="6" type="ORF">BRAFLDRAFT_67406</name>
</gene>
<dbReference type="PANTHER" id="PTHR22799">
    <property type="entry name" value="TETRANECTIN-RELATED"/>
    <property type="match status" value="1"/>
</dbReference>
<feature type="compositionally biased region" description="Acidic residues" evidence="3">
    <location>
        <begin position="609"/>
        <end position="622"/>
    </location>
</feature>
<feature type="region of interest" description="Disordered" evidence="3">
    <location>
        <begin position="609"/>
        <end position="628"/>
    </location>
</feature>
<dbReference type="Pfam" id="PF00059">
    <property type="entry name" value="Lectin_C"/>
    <property type="match status" value="2"/>
</dbReference>
<feature type="compositionally biased region" description="Basic and acidic residues" evidence="3">
    <location>
        <begin position="519"/>
        <end position="538"/>
    </location>
</feature>
<sequence>MAEDNITTDAVPTVHTNGVSEGGLTQIRSDAEIQKDRSYVVTNVFPNPTYETRCSPENDTDSSVPVQDSTTKPELQNTDERPTNASHSGKEVSIEYNENDEGNHMLDTTSAKADAESICQSDTEASKSNSNPTSPQNSGYTKNNDDNGNNETNKDDIYSEIPDEVDITDNDANLDPEMPYAVAYGFPNPSLECNLTERNGDNVVPGNDNNDIHENRHMPSPDPNSIRDALNRNPMYVPNVPQQARRHCTYGRIGFAVIITTLLAALIIFGTWLYFSNNAREVQKTMKADQPAFSTPYTNGHPPENTTSTHGQPTVGTSSTDGQPTTDTTHIPVCPKANYVSFNGVCYKYFAERKTYCDARQACVADGGLLAMPKDCATNTFIPELGGTNEPRWIGLTDANTEGRWVFADGQILESSGYTNWKSGEPNDLSEGGEDCAEVGAYVLFWNDEPCSRSKAFICQLVHTNGASEGGLAQKRSDAEISKDWSYAVTNVFSNPTYETRCSPENDTDSSIPVQDSTTKPERQNADERPTNARHSEKSVSIGYNENDDGNHMLDTTDAKADAESICQSDTEASKSNINQTSPKNSGYTTHNDDNGKDKTTKDNIYAEIPDEDDIIDNDANPDTDLPYAVTYESQNPLYRSECNSTEHDADKGVPGNDKNDIRENRHVSSTDPNSIRDALNRNPMYVPNVPQQAHFDCTYKRIGVVVIITAVLAASIILGIWLYLSNNGREVQKTMKAVDDTTNPYQPALGTPYTNGHHPENTTSTHGHPAVDTPYTSGHTTNIPGRLAGDTTYIPAQSASDTPYTNGHPPENTTSTHGNPTVDTPYTIGHPTRDTSNMPVCPIAAYVNFKGVCYKDFAERKTYCDARQTCAADGALLAMPKDSATSTFIHELGKTTDKRWIGLTKTEGHWVFADDQTLASSAYTNWSPGEPNNLHDGGEDCAEVGARGTVHVWNDEPCTRTKGFVCQLDDDTNLDPSMAYGVAYESPNPLYVSECNSNEHDADNVVPENDNNDIHENRHIPSPDPNSIPDALNRNPMYVRNVPQQARCHILSSSFGQWLVRKSSWIWVSAGAPFVINGVSYDAGKVLDGDTETYWEPAFTRLKVPKKWYIEMDLRTRRTLTRIAVNNYGDIWHDIAAFKLQKSHAWNSSNWEDVVIITDVKARTDHRQDFGCFQGTARYWKFLITRTHWGSWPRLRELNLYAISSFGITKQETSVYMSECNSNEHDADNVVPENDNKGNSTKHNVDNVVPGNDDKDIHKNRHIPSTDPKIRDALNENPMFVPPVPQQARCHCTYGNIGFAVIITALLVALIFFGTWLYFNNNVQQVQKPALGTSYTNGHPAENTTYTIGHPAENTTYTIGHPAENTTYTNGHPAENTTYTIGHPAENTTYTYGHSTVDNPYSNGHLATDTTHKHDSAASATGTWLVRKSSWKLIVSVEFLIPSTGKCDPANAFDGDPRTYWVPCASRGKGYYYIGVNLKAPHTLTRVAVNNYGDTRHDIAAFKLQILSNLIFTRTVLTVTNVKPGTKDRQEFGGFQATAWYWRFLITKTHSHQKPRLTELSFYGIQATSDGWF</sequence>